<dbReference type="OrthoDB" id="154206at2"/>
<dbReference type="GO" id="GO:0003700">
    <property type="term" value="F:DNA-binding transcription factor activity"/>
    <property type="evidence" value="ECO:0007669"/>
    <property type="project" value="InterPro"/>
</dbReference>
<dbReference type="KEGG" id="tfr:BR63_13275"/>
<dbReference type="InterPro" id="IPR036390">
    <property type="entry name" value="WH_DNA-bd_sf"/>
</dbReference>
<proteinExistence type="predicted"/>
<dbReference type="Gene3D" id="1.20.120.530">
    <property type="entry name" value="GntR ligand-binding domain-like"/>
    <property type="match status" value="1"/>
</dbReference>
<dbReference type="GO" id="GO:0003677">
    <property type="term" value="F:DNA binding"/>
    <property type="evidence" value="ECO:0007669"/>
    <property type="project" value="UniProtKB-KW"/>
</dbReference>
<dbReference type="RefSeq" id="WP_034425442.1">
    <property type="nucleotide sequence ID" value="NZ_CP045798.1"/>
</dbReference>
<keyword evidence="1" id="KW-0805">Transcription regulation</keyword>
<evidence type="ECO:0000313" key="6">
    <source>
        <dbReference type="Proteomes" id="UP000515847"/>
    </source>
</evidence>
<name>A0A7G6E533_THEFR</name>
<dbReference type="Gene3D" id="1.10.10.10">
    <property type="entry name" value="Winged helix-like DNA-binding domain superfamily/Winged helix DNA-binding domain"/>
    <property type="match status" value="1"/>
</dbReference>
<keyword evidence="6" id="KW-1185">Reference proteome</keyword>
<dbReference type="InterPro" id="IPR011711">
    <property type="entry name" value="GntR_C"/>
</dbReference>
<dbReference type="InterPro" id="IPR000524">
    <property type="entry name" value="Tscrpt_reg_HTH_GntR"/>
</dbReference>
<keyword evidence="3" id="KW-0804">Transcription</keyword>
<dbReference type="InterPro" id="IPR036388">
    <property type="entry name" value="WH-like_DNA-bd_sf"/>
</dbReference>
<protein>
    <submittedName>
        <fullName evidence="5">FCD domain-containing protein</fullName>
    </submittedName>
</protein>
<dbReference type="PANTHER" id="PTHR43537">
    <property type="entry name" value="TRANSCRIPTIONAL REGULATOR, GNTR FAMILY"/>
    <property type="match status" value="1"/>
</dbReference>
<dbReference type="CDD" id="cd07377">
    <property type="entry name" value="WHTH_GntR"/>
    <property type="match status" value="1"/>
</dbReference>
<accession>A0A7G6E533</accession>
<dbReference type="Pfam" id="PF00392">
    <property type="entry name" value="GntR"/>
    <property type="match status" value="1"/>
</dbReference>
<sequence length="242" mass="27570">MESKIIRAEPLYLQAYNQLKKDITEGNLKSGQRLTDQQLAEWLGISRTPVREAARILCREGLLLYDNGSVSVYTPTLEDIAQVYVLRASLESTAASIVAVKVNKNTITNKLEEIIKDSITASSKNDYVALQKLNREFHRLIIYSSEMQILGEFYEPLDTKMAIFRSRTLKENLPRRISIEEHESLLNFIIKGDVLSCKRAAEKHILSAGKRAIEVYVEQEGLKISNDLLKTLNYIDFCLESQ</sequence>
<dbReference type="SUPFAM" id="SSF48008">
    <property type="entry name" value="GntR ligand-binding domain-like"/>
    <property type="match status" value="1"/>
</dbReference>
<organism evidence="5 6">
    <name type="scientific">Thermanaerosceptrum fracticalcis</name>
    <dbReference type="NCBI Taxonomy" id="1712410"/>
    <lineage>
        <taxon>Bacteria</taxon>
        <taxon>Bacillati</taxon>
        <taxon>Bacillota</taxon>
        <taxon>Clostridia</taxon>
        <taxon>Eubacteriales</taxon>
        <taxon>Peptococcaceae</taxon>
        <taxon>Thermanaerosceptrum</taxon>
    </lineage>
</organism>
<dbReference type="PROSITE" id="PS50949">
    <property type="entry name" value="HTH_GNTR"/>
    <property type="match status" value="1"/>
</dbReference>
<evidence type="ECO:0000259" key="4">
    <source>
        <dbReference type="PROSITE" id="PS50949"/>
    </source>
</evidence>
<dbReference type="SMART" id="SM00345">
    <property type="entry name" value="HTH_GNTR"/>
    <property type="match status" value="1"/>
</dbReference>
<evidence type="ECO:0000256" key="1">
    <source>
        <dbReference type="ARBA" id="ARBA00023015"/>
    </source>
</evidence>
<dbReference type="Pfam" id="PF07729">
    <property type="entry name" value="FCD"/>
    <property type="match status" value="1"/>
</dbReference>
<dbReference type="EMBL" id="CP045798">
    <property type="protein sequence ID" value="QNB47187.1"/>
    <property type="molecule type" value="Genomic_DNA"/>
</dbReference>
<dbReference type="SUPFAM" id="SSF46785">
    <property type="entry name" value="Winged helix' DNA-binding domain"/>
    <property type="match status" value="1"/>
</dbReference>
<evidence type="ECO:0000256" key="3">
    <source>
        <dbReference type="ARBA" id="ARBA00023163"/>
    </source>
</evidence>
<reference evidence="5 6" key="1">
    <citation type="journal article" date="2019" name="Front. Microbiol.">
        <title>Thermoanaerosceptrum fracticalcis gen. nov. sp. nov., a Novel Fumarate-Fermenting Microorganism From a Deep Fractured Carbonate Aquifer of the US Great Basin.</title>
        <authorList>
            <person name="Hamilton-Brehm S.D."/>
            <person name="Stewart L.E."/>
            <person name="Zavarin M."/>
            <person name="Caldwell M."/>
            <person name="Lawson P.A."/>
            <person name="Onstott T.C."/>
            <person name="Grzymski J."/>
            <person name="Neveux I."/>
            <person name="Lollar B.S."/>
            <person name="Russell C.E."/>
            <person name="Moser D.P."/>
        </authorList>
    </citation>
    <scope>NUCLEOTIDE SEQUENCE [LARGE SCALE GENOMIC DNA]</scope>
    <source>
        <strain evidence="5 6">DRI-13</strain>
    </source>
</reference>
<evidence type="ECO:0000256" key="2">
    <source>
        <dbReference type="ARBA" id="ARBA00023125"/>
    </source>
</evidence>
<dbReference type="SMART" id="SM00895">
    <property type="entry name" value="FCD"/>
    <property type="match status" value="1"/>
</dbReference>
<dbReference type="Proteomes" id="UP000515847">
    <property type="component" value="Chromosome"/>
</dbReference>
<feature type="domain" description="HTH gntR-type" evidence="4">
    <location>
        <begin position="9"/>
        <end position="77"/>
    </location>
</feature>
<dbReference type="PANTHER" id="PTHR43537:SF24">
    <property type="entry name" value="GLUCONATE OPERON TRANSCRIPTIONAL REPRESSOR"/>
    <property type="match status" value="1"/>
</dbReference>
<keyword evidence="2" id="KW-0238">DNA-binding</keyword>
<evidence type="ECO:0000313" key="5">
    <source>
        <dbReference type="EMBL" id="QNB47187.1"/>
    </source>
</evidence>
<gene>
    <name evidence="5" type="ORF">BR63_13275</name>
</gene>
<dbReference type="InterPro" id="IPR008920">
    <property type="entry name" value="TF_FadR/GntR_C"/>
</dbReference>
<dbReference type="AlphaFoldDB" id="A0A7G6E533"/>